<evidence type="ECO:0000256" key="1">
    <source>
        <dbReference type="ARBA" id="ARBA00023002"/>
    </source>
</evidence>
<dbReference type="Gene3D" id="3.40.50.1970">
    <property type="match status" value="1"/>
</dbReference>
<keyword evidence="1 4" id="KW-0560">Oxidoreductase</keyword>
<dbReference type="EC" id="1.1.1.1" evidence="4"/>
<dbReference type="PANTHER" id="PTHR11496">
    <property type="entry name" value="ALCOHOL DEHYDROGENASE"/>
    <property type="match status" value="1"/>
</dbReference>
<dbReference type="Pfam" id="PF25137">
    <property type="entry name" value="ADH_Fe_C"/>
    <property type="match status" value="1"/>
</dbReference>
<feature type="domain" description="Fe-containing alcohol dehydrogenase-like C-terminal" evidence="3">
    <location>
        <begin position="217"/>
        <end position="365"/>
    </location>
</feature>
<dbReference type="GO" id="GO:0046872">
    <property type="term" value="F:metal ion binding"/>
    <property type="evidence" value="ECO:0007669"/>
    <property type="project" value="InterPro"/>
</dbReference>
<dbReference type="FunFam" id="3.40.50.1970:FF:000003">
    <property type="entry name" value="Alcohol dehydrogenase, iron-containing"/>
    <property type="match status" value="1"/>
</dbReference>
<evidence type="ECO:0000259" key="2">
    <source>
        <dbReference type="Pfam" id="PF00465"/>
    </source>
</evidence>
<protein>
    <submittedName>
        <fullName evidence="4">Iron-containing alcohol dehydrogenase</fullName>
        <ecNumber evidence="4">1.1.1.1</ecNumber>
    </submittedName>
</protein>
<dbReference type="Pfam" id="PF00465">
    <property type="entry name" value="Fe-ADH"/>
    <property type="match status" value="1"/>
</dbReference>
<evidence type="ECO:0000259" key="3">
    <source>
        <dbReference type="Pfam" id="PF25137"/>
    </source>
</evidence>
<reference evidence="4" key="1">
    <citation type="journal article" date="2021" name="PeerJ">
        <title>Extensive microbial diversity within the chicken gut microbiome revealed by metagenomics and culture.</title>
        <authorList>
            <person name="Gilroy R."/>
            <person name="Ravi A."/>
            <person name="Getino M."/>
            <person name="Pursley I."/>
            <person name="Horton D.L."/>
            <person name="Alikhan N.F."/>
            <person name="Baker D."/>
            <person name="Gharbi K."/>
            <person name="Hall N."/>
            <person name="Watson M."/>
            <person name="Adriaenssens E.M."/>
            <person name="Foster-Nyarko E."/>
            <person name="Jarju S."/>
            <person name="Secka A."/>
            <person name="Antonio M."/>
            <person name="Oren A."/>
            <person name="Chaudhuri R.R."/>
            <person name="La Ragione R."/>
            <person name="Hildebrand F."/>
            <person name="Pallen M.J."/>
        </authorList>
    </citation>
    <scope>NUCLEOTIDE SEQUENCE</scope>
    <source>
        <strain evidence="4">ChiSxjej3B15-24422</strain>
    </source>
</reference>
<dbReference type="PANTHER" id="PTHR11496:SF103">
    <property type="entry name" value="DEHYDROGENASE, PUTATIVE-RELATED"/>
    <property type="match status" value="1"/>
</dbReference>
<dbReference type="InterPro" id="IPR001670">
    <property type="entry name" value="ADH_Fe/GldA"/>
</dbReference>
<accession>A0A9D1YSN3</accession>
<dbReference type="SUPFAM" id="SSF56796">
    <property type="entry name" value="Dehydroquinate synthase-like"/>
    <property type="match status" value="1"/>
</dbReference>
<gene>
    <name evidence="4" type="ORF">H9831_07220</name>
</gene>
<dbReference type="GO" id="GO:0004022">
    <property type="term" value="F:alcohol dehydrogenase (NAD+) activity"/>
    <property type="evidence" value="ECO:0007669"/>
    <property type="project" value="UniProtKB-EC"/>
</dbReference>
<proteinExistence type="predicted"/>
<dbReference type="EMBL" id="DXDD01000092">
    <property type="protein sequence ID" value="HIY60452.1"/>
    <property type="molecule type" value="Genomic_DNA"/>
</dbReference>
<dbReference type="Gene3D" id="1.20.1090.10">
    <property type="entry name" value="Dehydroquinate synthase-like - alpha domain"/>
    <property type="match status" value="1"/>
</dbReference>
<name>A0A9D1YSN3_9FIRM</name>
<organism evidence="4 5">
    <name type="scientific">Candidatus Eisenbergiella pullistercoris</name>
    <dbReference type="NCBI Taxonomy" id="2838555"/>
    <lineage>
        <taxon>Bacteria</taxon>
        <taxon>Bacillati</taxon>
        <taxon>Bacillota</taxon>
        <taxon>Clostridia</taxon>
        <taxon>Lachnospirales</taxon>
        <taxon>Lachnospiraceae</taxon>
        <taxon>Eisenbergiella</taxon>
    </lineage>
</organism>
<dbReference type="InterPro" id="IPR039697">
    <property type="entry name" value="Alcohol_dehydrogenase_Fe"/>
</dbReference>
<dbReference type="InterPro" id="IPR056798">
    <property type="entry name" value="ADH_Fe_C"/>
</dbReference>
<sequence length="389" mass="42812">MKLYMPVKVYQEKRCVENHSRELAALGTKALIVTGKRSSRINGSLDDVKNALMREGIPYTVFDEVEENPSVDTVKKAASLGASAGADFVVGIGGGSPMDAAKAVALLLANPGRDTDFLYQKARPEGGVHTADSVRPAVPVAEVPTTAGTGSEVTPYAILTKPVLPEIVLTTAPGADARHDFPHLERRTKQSISHHVFPALALVDISYLQTASRSNCVHTAVDTLAHLIESHLNTNTTDYSRFYSEMGLRIWAKVKDRLLRYEIGEEERRLLMNACTLGGMAISHTGTSLPHGLSYPVTCEMGLPHGKAVGIFLPGFLRGYGDREEAMRVLSLLEFGSEQSFSEYIRALLGEVSIPDELWERDVNELLENPRKLKNYPFQLDHDRLWAMR</sequence>
<evidence type="ECO:0000313" key="4">
    <source>
        <dbReference type="EMBL" id="HIY60452.1"/>
    </source>
</evidence>
<dbReference type="Proteomes" id="UP000824007">
    <property type="component" value="Unassembled WGS sequence"/>
</dbReference>
<dbReference type="CDD" id="cd08181">
    <property type="entry name" value="PPD-like"/>
    <property type="match status" value="1"/>
</dbReference>
<dbReference type="AlphaFoldDB" id="A0A9D1YSN3"/>
<reference evidence="4" key="2">
    <citation type="submission" date="2021-04" db="EMBL/GenBank/DDBJ databases">
        <authorList>
            <person name="Gilroy R."/>
        </authorList>
    </citation>
    <scope>NUCLEOTIDE SEQUENCE</scope>
    <source>
        <strain evidence="4">ChiSxjej3B15-24422</strain>
    </source>
</reference>
<comment type="caution">
    <text evidence="4">The sequence shown here is derived from an EMBL/GenBank/DDBJ whole genome shotgun (WGS) entry which is preliminary data.</text>
</comment>
<evidence type="ECO:0000313" key="5">
    <source>
        <dbReference type="Proteomes" id="UP000824007"/>
    </source>
</evidence>
<feature type="domain" description="Alcohol dehydrogenase iron-type/glycerol dehydrogenase GldA" evidence="2">
    <location>
        <begin position="6"/>
        <end position="162"/>
    </location>
</feature>